<feature type="transmembrane region" description="Helical" evidence="7">
    <location>
        <begin position="101"/>
        <end position="128"/>
    </location>
</feature>
<dbReference type="GO" id="GO:0003746">
    <property type="term" value="F:translation elongation factor activity"/>
    <property type="evidence" value="ECO:0007669"/>
    <property type="project" value="UniProtKB-KW"/>
</dbReference>
<dbReference type="Pfam" id="PF00679">
    <property type="entry name" value="EFG_C"/>
    <property type="match status" value="1"/>
</dbReference>
<name>A0A8T1WG15_9STRA</name>
<dbReference type="OrthoDB" id="198619at2759"/>
<dbReference type="InterPro" id="IPR009022">
    <property type="entry name" value="EFG_III"/>
</dbReference>
<dbReference type="Pfam" id="PF03764">
    <property type="entry name" value="EFG_IV"/>
    <property type="match status" value="1"/>
</dbReference>
<dbReference type="GO" id="GO:0005759">
    <property type="term" value="C:mitochondrial matrix"/>
    <property type="evidence" value="ECO:0007669"/>
    <property type="project" value="UniProtKB-ARBA"/>
</dbReference>
<evidence type="ECO:0000256" key="5">
    <source>
        <dbReference type="ARBA" id="ARBA00023128"/>
    </source>
</evidence>
<dbReference type="PROSITE" id="PS51722">
    <property type="entry name" value="G_TR_2"/>
    <property type="match status" value="1"/>
</dbReference>
<dbReference type="Proteomes" id="UP000693981">
    <property type="component" value="Unassembled WGS sequence"/>
</dbReference>
<comment type="similarity">
    <text evidence="1">Belongs to the TRAFAC class translation factor GTPase superfamily. Classic translation factor GTPase family. EF-G/EF-2 subfamily.</text>
</comment>
<dbReference type="InterPro" id="IPR005225">
    <property type="entry name" value="Small_GTP-bd"/>
</dbReference>
<evidence type="ECO:0000256" key="3">
    <source>
        <dbReference type="ARBA" id="ARBA00022768"/>
    </source>
</evidence>
<evidence type="ECO:0000256" key="4">
    <source>
        <dbReference type="ARBA" id="ARBA00022917"/>
    </source>
</evidence>
<dbReference type="SMART" id="SM00838">
    <property type="entry name" value="EFG_C"/>
    <property type="match status" value="1"/>
</dbReference>
<dbReference type="SMART" id="SM00889">
    <property type="entry name" value="EFG_IV"/>
    <property type="match status" value="1"/>
</dbReference>
<dbReference type="InterPro" id="IPR035649">
    <property type="entry name" value="EFG_V"/>
</dbReference>
<keyword evidence="4" id="KW-0648">Protein biosynthesis</keyword>
<gene>
    <name evidence="9" type="primary">GFM2</name>
    <name evidence="9" type="ORF">PHYBOEH_006757</name>
</gene>
<dbReference type="FunFam" id="3.40.50.300:FF:000514">
    <property type="entry name" value="Ribosome-releasing factor 2, mitochondrial"/>
    <property type="match status" value="1"/>
</dbReference>
<evidence type="ECO:0000256" key="6">
    <source>
        <dbReference type="ARBA" id="ARBA00023134"/>
    </source>
</evidence>
<keyword evidence="10" id="KW-1185">Reference proteome</keyword>
<dbReference type="InterPro" id="IPR031157">
    <property type="entry name" value="G_TR_CS"/>
</dbReference>
<evidence type="ECO:0000313" key="10">
    <source>
        <dbReference type="Proteomes" id="UP000693981"/>
    </source>
</evidence>
<proteinExistence type="inferred from homology"/>
<dbReference type="CDD" id="cd03713">
    <property type="entry name" value="EFG_mtEFG_C"/>
    <property type="match status" value="1"/>
</dbReference>
<dbReference type="GO" id="GO:0005525">
    <property type="term" value="F:GTP binding"/>
    <property type="evidence" value="ECO:0007669"/>
    <property type="project" value="UniProtKB-KW"/>
</dbReference>
<sequence length="1000" mass="109635">MSETAYAVTPKHTPCAAYTIHVDGTLSSEAPIPRTPDGAVPIINDFKKSFEDVDIMSGRWESGLFSCFDHCVPNAFMATFCPCVSVAQIASRLGMIPYSTALLFLLMLGFIEVTMIVFTVQQFVQVVILGHTETAYYYHAHRIVEPRLAVNPMFVTIVVLTHAIACASLWMLRHRIRSQFKIPGAIMSDCLAVTFCSCCSTTQMASHIKSFTPGSCSFRPVDTLPRYHSAAHRWSSFSSVTAANSGQDGAKSVETIRNIGILAHIDAGKTTTTERMLFYSGAIRRMGEVHDGDATMDFMPQERERGITIGAAAISFPWREHHINLIDTPGHVDFTIEVERAVRVLDGAVAVLDGVAGVEAQTETVWEQADRYNVPRIAFVNKLDREGASFVRSCESIEARFGVQTLRVQLPVGEEAEFEGLLDLVDMQLVRWMDKEGEQLQRLPLLPTGKMADLYERAVEGRQTLIEQASNYDDELGELFLMEEEIDNETLKAALRRITVQRGMAKQVVVTLCGSALKNKGVQPLLDAVVDYLPSPSDLSPFEAHTAVSGKKTRGRGHASESEVVQLKASSDEPLCALAFKVQHDKQRGLVVFFRVYSGVLNAKTQLLNASRGGTKERLTRLMHVAADDQEAVESISAGHIGAAVGLKHTFTGDTLVSAKDAARQVVLSGVQIPKPVFTCSIEAESSAKQKDLDTALENLQREDPSFVVTVDDETGQTLMSGMGELHLDIIKERLRSEYKLEPAIGAMRVAYLESVTNAVEVPYTHDVMLGTDRHFAKLSIQVDPLLEHQQESQEGEDEEDENNSNVVTWKNQGAKKLPHAFALAIEEGLRAGLSRGVLTPNRVAYVKVTVDEADCEWDNDSNAASFRAAAALGLKAALKEAEPVILEPMMKLEVRSPDRCVGDVLADLSSQRRAHIQEVGSASGEGEDSITSQGRSIVHAHVPLAHMVGYATLLRSKTQGEASFGIQFLRYVEVDTATRDRLTGNGLRKVQPPPALGDE</sequence>
<dbReference type="PANTHER" id="PTHR43261">
    <property type="entry name" value="TRANSLATION ELONGATION FACTOR G-RELATED"/>
    <property type="match status" value="1"/>
</dbReference>
<reference evidence="9" key="1">
    <citation type="submission" date="2021-02" db="EMBL/GenBank/DDBJ databases">
        <authorList>
            <person name="Palmer J.M."/>
        </authorList>
    </citation>
    <scope>NUCLEOTIDE SEQUENCE</scope>
    <source>
        <strain evidence="9">SCRP23</strain>
    </source>
</reference>
<keyword evidence="6" id="KW-0342">GTP-binding</keyword>
<accession>A0A8T1WG15</accession>
<dbReference type="NCBIfam" id="TIGR01571">
    <property type="entry name" value="A_thal_Cys_rich"/>
    <property type="match status" value="1"/>
</dbReference>
<dbReference type="CDD" id="cd01886">
    <property type="entry name" value="EF-G"/>
    <property type="match status" value="1"/>
</dbReference>
<dbReference type="FunFam" id="3.30.70.240:FF:000001">
    <property type="entry name" value="Elongation factor G"/>
    <property type="match status" value="1"/>
</dbReference>
<protein>
    <submittedName>
        <fullName evidence="9">G elongation factor, mitochondrial 2</fullName>
    </submittedName>
</protein>
<evidence type="ECO:0000259" key="8">
    <source>
        <dbReference type="PROSITE" id="PS51722"/>
    </source>
</evidence>
<evidence type="ECO:0000256" key="2">
    <source>
        <dbReference type="ARBA" id="ARBA00022741"/>
    </source>
</evidence>
<keyword evidence="7" id="KW-0812">Transmembrane</keyword>
<keyword evidence="3 9" id="KW-0251">Elongation factor</keyword>
<dbReference type="InterPro" id="IPR041095">
    <property type="entry name" value="EFG_II"/>
</dbReference>
<dbReference type="InterPro" id="IPR000640">
    <property type="entry name" value="EFG_V-like"/>
</dbReference>
<dbReference type="Pfam" id="PF04749">
    <property type="entry name" value="PLAC8"/>
    <property type="match status" value="1"/>
</dbReference>
<evidence type="ECO:0000313" key="9">
    <source>
        <dbReference type="EMBL" id="KAG7391254.1"/>
    </source>
</evidence>
<dbReference type="GO" id="GO:0003924">
    <property type="term" value="F:GTPase activity"/>
    <property type="evidence" value="ECO:0007669"/>
    <property type="project" value="InterPro"/>
</dbReference>
<dbReference type="Pfam" id="PF14492">
    <property type="entry name" value="EFG_III"/>
    <property type="match status" value="1"/>
</dbReference>
<dbReference type="InterPro" id="IPR004540">
    <property type="entry name" value="Transl_elong_EFG/EF2"/>
</dbReference>
<dbReference type="AlphaFoldDB" id="A0A8T1WG15"/>
<dbReference type="CDD" id="cd16262">
    <property type="entry name" value="EFG_III"/>
    <property type="match status" value="1"/>
</dbReference>
<keyword evidence="7" id="KW-1133">Transmembrane helix</keyword>
<dbReference type="PROSITE" id="PS00301">
    <property type="entry name" value="G_TR_1"/>
    <property type="match status" value="1"/>
</dbReference>
<organism evidence="9 10">
    <name type="scientific">Phytophthora boehmeriae</name>
    <dbReference type="NCBI Taxonomy" id="109152"/>
    <lineage>
        <taxon>Eukaryota</taxon>
        <taxon>Sar</taxon>
        <taxon>Stramenopiles</taxon>
        <taxon>Oomycota</taxon>
        <taxon>Peronosporomycetes</taxon>
        <taxon>Peronosporales</taxon>
        <taxon>Peronosporaceae</taxon>
        <taxon>Phytophthora</taxon>
    </lineage>
</organism>
<dbReference type="NCBIfam" id="TIGR00231">
    <property type="entry name" value="small_GTP"/>
    <property type="match status" value="1"/>
</dbReference>
<comment type="caution">
    <text evidence="9">The sequence shown here is derived from an EMBL/GenBank/DDBJ whole genome shotgun (WGS) entry which is preliminary data.</text>
</comment>
<dbReference type="InterPro" id="IPR053905">
    <property type="entry name" value="EF-G-like_DII"/>
</dbReference>
<keyword evidence="2" id="KW-0547">Nucleotide-binding</keyword>
<dbReference type="GO" id="GO:0032790">
    <property type="term" value="P:ribosome disassembly"/>
    <property type="evidence" value="ECO:0007669"/>
    <property type="project" value="TreeGrafter"/>
</dbReference>
<dbReference type="InterPro" id="IPR006461">
    <property type="entry name" value="PLAC_motif_containing"/>
</dbReference>
<feature type="domain" description="Tr-type G" evidence="8">
    <location>
        <begin position="254"/>
        <end position="537"/>
    </location>
</feature>
<feature type="transmembrane region" description="Helical" evidence="7">
    <location>
        <begin position="148"/>
        <end position="172"/>
    </location>
</feature>
<dbReference type="GO" id="GO:0032543">
    <property type="term" value="P:mitochondrial translation"/>
    <property type="evidence" value="ECO:0007669"/>
    <property type="project" value="TreeGrafter"/>
</dbReference>
<dbReference type="EMBL" id="JAGDFL010000361">
    <property type="protein sequence ID" value="KAG7391254.1"/>
    <property type="molecule type" value="Genomic_DNA"/>
</dbReference>
<dbReference type="Pfam" id="PF00009">
    <property type="entry name" value="GTP_EFTU"/>
    <property type="match status" value="1"/>
</dbReference>
<evidence type="ECO:0000256" key="1">
    <source>
        <dbReference type="ARBA" id="ARBA00005870"/>
    </source>
</evidence>
<dbReference type="PANTHER" id="PTHR43261:SF1">
    <property type="entry name" value="RIBOSOME-RELEASING FACTOR 2, MITOCHONDRIAL"/>
    <property type="match status" value="1"/>
</dbReference>
<dbReference type="NCBIfam" id="TIGR00484">
    <property type="entry name" value="EF-G"/>
    <property type="match status" value="1"/>
</dbReference>
<dbReference type="FunFam" id="3.30.70.870:FF:000001">
    <property type="entry name" value="Elongation factor G"/>
    <property type="match status" value="1"/>
</dbReference>
<dbReference type="FunFam" id="2.40.30.10:FF:000258">
    <property type="entry name" value="Uncharacterized protein"/>
    <property type="match status" value="1"/>
</dbReference>
<dbReference type="InterPro" id="IPR000795">
    <property type="entry name" value="T_Tr_GTP-bd_dom"/>
</dbReference>
<keyword evidence="7" id="KW-0472">Membrane</keyword>
<dbReference type="InterPro" id="IPR005517">
    <property type="entry name" value="Transl_elong_EFG/EF2_IV"/>
</dbReference>
<dbReference type="Pfam" id="PF22042">
    <property type="entry name" value="EF-G_D2"/>
    <property type="match status" value="1"/>
</dbReference>
<evidence type="ECO:0000256" key="7">
    <source>
        <dbReference type="SAM" id="Phobius"/>
    </source>
</evidence>
<keyword evidence="5" id="KW-0496">Mitochondrion</keyword>